<dbReference type="Pfam" id="PF14257">
    <property type="entry name" value="DUF4349"/>
    <property type="match status" value="1"/>
</dbReference>
<reference evidence="3 4" key="1">
    <citation type="submission" date="2018-03" db="EMBL/GenBank/DDBJ databases">
        <title>Genomic Encyclopedia of Archaeal and Bacterial Type Strains, Phase II (KMG-II): from individual species to whole genera.</title>
        <authorList>
            <person name="Goeker M."/>
        </authorList>
    </citation>
    <scope>NUCLEOTIDE SEQUENCE [LARGE SCALE GENOMIC DNA]</scope>
    <source>
        <strain evidence="3 4">DSM 100214</strain>
    </source>
</reference>
<comment type="caution">
    <text evidence="3">The sequence shown here is derived from an EMBL/GenBank/DDBJ whole genome shotgun (WGS) entry which is preliminary data.</text>
</comment>
<evidence type="ECO:0000313" key="3">
    <source>
        <dbReference type="EMBL" id="PXV64681.1"/>
    </source>
</evidence>
<keyword evidence="1" id="KW-0812">Transmembrane</keyword>
<dbReference type="RefSeq" id="WP_110310402.1">
    <property type="nucleotide sequence ID" value="NZ_QICL01000009.1"/>
</dbReference>
<name>A0A2V3PPR7_9BACT</name>
<dbReference type="InterPro" id="IPR025645">
    <property type="entry name" value="DUF4349"/>
</dbReference>
<dbReference type="OrthoDB" id="1092518at2"/>
<evidence type="ECO:0000313" key="4">
    <source>
        <dbReference type="Proteomes" id="UP000247973"/>
    </source>
</evidence>
<feature type="transmembrane region" description="Helical" evidence="1">
    <location>
        <begin position="289"/>
        <end position="317"/>
    </location>
</feature>
<dbReference type="PROSITE" id="PS51257">
    <property type="entry name" value="PROKAR_LIPOPROTEIN"/>
    <property type="match status" value="1"/>
</dbReference>
<dbReference type="EMBL" id="QICL01000009">
    <property type="protein sequence ID" value="PXV64681.1"/>
    <property type="molecule type" value="Genomic_DNA"/>
</dbReference>
<gene>
    <name evidence="3" type="ORF">CLV62_1097</name>
</gene>
<dbReference type="Proteomes" id="UP000247973">
    <property type="component" value="Unassembled WGS sequence"/>
</dbReference>
<dbReference type="AlphaFoldDB" id="A0A2V3PPR7"/>
<evidence type="ECO:0000259" key="2">
    <source>
        <dbReference type="Pfam" id="PF14257"/>
    </source>
</evidence>
<organism evidence="3 4">
    <name type="scientific">Dysgonomonas alginatilytica</name>
    <dbReference type="NCBI Taxonomy" id="1605892"/>
    <lineage>
        <taxon>Bacteria</taxon>
        <taxon>Pseudomonadati</taxon>
        <taxon>Bacteroidota</taxon>
        <taxon>Bacteroidia</taxon>
        <taxon>Bacteroidales</taxon>
        <taxon>Dysgonomonadaceae</taxon>
        <taxon>Dysgonomonas</taxon>
    </lineage>
</organism>
<proteinExistence type="predicted"/>
<accession>A0A2V3PPR7</accession>
<feature type="domain" description="DUF4349" evidence="2">
    <location>
        <begin position="82"/>
        <end position="316"/>
    </location>
</feature>
<sequence length="324" mass="36457">MILRTKSISIILGACFLLSCSNRSSKAEHQTSDISESASAETEANIAFTPSATLQETSTSSSQSNFISSLAASTSNDDGVHKFIRTAQMKFRVKDIPKATYTIEDIIIKNNGFIIRSAINNENSYSTTTNISTDSSLVIHYSNLVADLTLRVPYSKLDTVLKQMAPLALEINYRTIEANDITLQLLSEKMKQERMSKKGKRVSEAINNKGHKLNDVMDAEEVLDNTLEETDKTKLAEYEINDQVEYSIITIKLYQSTSVYKEKVLREKPVEEYQASLSEKAKDSLYNGWIIISSLFIFLLNIWPLIIIGVIAAVLYFKYKKKKE</sequence>
<keyword evidence="4" id="KW-1185">Reference proteome</keyword>
<protein>
    <submittedName>
        <fullName evidence="3">Uncharacterized protein DUF4349</fullName>
    </submittedName>
</protein>
<keyword evidence="1" id="KW-1133">Transmembrane helix</keyword>
<evidence type="ECO:0000256" key="1">
    <source>
        <dbReference type="SAM" id="Phobius"/>
    </source>
</evidence>
<keyword evidence="1" id="KW-0472">Membrane</keyword>